<accession>A0A6A6HZ15</accession>
<dbReference type="RefSeq" id="XP_033678281.1">
    <property type="nucleotide sequence ID" value="XM_033833954.1"/>
</dbReference>
<dbReference type="AlphaFoldDB" id="A0A6A6HZ15"/>
<sequence>MPAVPTAWHSLTLANFSTINPHEHPIKLAHSRPGSTQTIFPIGAGAVNPMDLDLSTWNTFSLCILTLLLILLCLYIHIYYTRKPSQTAKLSACDLEAAYRFPSIGLRGRRRMARASEVLAKAEQDAESQDTQAEFKMERQSWTRRASCGPWR</sequence>
<organism evidence="3 4">
    <name type="scientific">Trematosphaeria pertusa</name>
    <dbReference type="NCBI Taxonomy" id="390896"/>
    <lineage>
        <taxon>Eukaryota</taxon>
        <taxon>Fungi</taxon>
        <taxon>Dikarya</taxon>
        <taxon>Ascomycota</taxon>
        <taxon>Pezizomycotina</taxon>
        <taxon>Dothideomycetes</taxon>
        <taxon>Pleosporomycetidae</taxon>
        <taxon>Pleosporales</taxon>
        <taxon>Massarineae</taxon>
        <taxon>Trematosphaeriaceae</taxon>
        <taxon>Trematosphaeria</taxon>
    </lineage>
</organism>
<keyword evidence="2" id="KW-0472">Membrane</keyword>
<name>A0A6A6HZ15_9PLEO</name>
<keyword evidence="2" id="KW-0812">Transmembrane</keyword>
<gene>
    <name evidence="3" type="ORF">BU26DRAFT_569978</name>
</gene>
<dbReference type="Proteomes" id="UP000800094">
    <property type="component" value="Unassembled WGS sequence"/>
</dbReference>
<keyword evidence="2" id="KW-1133">Transmembrane helix</keyword>
<dbReference type="EMBL" id="ML987205">
    <property type="protein sequence ID" value="KAF2243277.1"/>
    <property type="molecule type" value="Genomic_DNA"/>
</dbReference>
<proteinExistence type="predicted"/>
<feature type="transmembrane region" description="Helical" evidence="2">
    <location>
        <begin position="59"/>
        <end position="80"/>
    </location>
</feature>
<evidence type="ECO:0000313" key="3">
    <source>
        <dbReference type="EMBL" id="KAF2243277.1"/>
    </source>
</evidence>
<keyword evidence="4" id="KW-1185">Reference proteome</keyword>
<dbReference type="GeneID" id="54587284"/>
<evidence type="ECO:0000313" key="4">
    <source>
        <dbReference type="Proteomes" id="UP000800094"/>
    </source>
</evidence>
<reference evidence="3" key="1">
    <citation type="journal article" date="2020" name="Stud. Mycol.">
        <title>101 Dothideomycetes genomes: a test case for predicting lifestyles and emergence of pathogens.</title>
        <authorList>
            <person name="Haridas S."/>
            <person name="Albert R."/>
            <person name="Binder M."/>
            <person name="Bloem J."/>
            <person name="Labutti K."/>
            <person name="Salamov A."/>
            <person name="Andreopoulos B."/>
            <person name="Baker S."/>
            <person name="Barry K."/>
            <person name="Bills G."/>
            <person name="Bluhm B."/>
            <person name="Cannon C."/>
            <person name="Castanera R."/>
            <person name="Culley D."/>
            <person name="Daum C."/>
            <person name="Ezra D."/>
            <person name="Gonzalez J."/>
            <person name="Henrissat B."/>
            <person name="Kuo A."/>
            <person name="Liang C."/>
            <person name="Lipzen A."/>
            <person name="Lutzoni F."/>
            <person name="Magnuson J."/>
            <person name="Mondo S."/>
            <person name="Nolan M."/>
            <person name="Ohm R."/>
            <person name="Pangilinan J."/>
            <person name="Park H.-J."/>
            <person name="Ramirez L."/>
            <person name="Alfaro M."/>
            <person name="Sun H."/>
            <person name="Tritt A."/>
            <person name="Yoshinaga Y."/>
            <person name="Zwiers L.-H."/>
            <person name="Turgeon B."/>
            <person name="Goodwin S."/>
            <person name="Spatafora J."/>
            <person name="Crous P."/>
            <person name="Grigoriev I."/>
        </authorList>
    </citation>
    <scope>NUCLEOTIDE SEQUENCE</scope>
    <source>
        <strain evidence="3">CBS 122368</strain>
    </source>
</reference>
<evidence type="ECO:0000256" key="2">
    <source>
        <dbReference type="SAM" id="Phobius"/>
    </source>
</evidence>
<feature type="region of interest" description="Disordered" evidence="1">
    <location>
        <begin position="123"/>
        <end position="152"/>
    </location>
</feature>
<evidence type="ECO:0000256" key="1">
    <source>
        <dbReference type="SAM" id="MobiDB-lite"/>
    </source>
</evidence>
<protein>
    <submittedName>
        <fullName evidence="3">Uncharacterized protein</fullName>
    </submittedName>
</protein>